<feature type="transmembrane region" description="Helical" evidence="9">
    <location>
        <begin position="368"/>
        <end position="389"/>
    </location>
</feature>
<keyword evidence="9" id="KW-0012">Acyltransferase</keyword>
<dbReference type="PIRSF" id="PIRSF017321">
    <property type="entry name" value="GWT1"/>
    <property type="match status" value="1"/>
</dbReference>
<feature type="transmembrane region" description="Helical" evidence="9">
    <location>
        <begin position="216"/>
        <end position="235"/>
    </location>
</feature>
<dbReference type="InterPro" id="IPR009447">
    <property type="entry name" value="PIGW/GWT1"/>
</dbReference>
<keyword evidence="5 9" id="KW-0337">GPI-anchor biosynthesis</keyword>
<feature type="transmembrane region" description="Helical" evidence="9">
    <location>
        <begin position="176"/>
        <end position="196"/>
    </location>
</feature>
<keyword evidence="12" id="KW-1185">Reference proteome</keyword>
<evidence type="ECO:0000256" key="2">
    <source>
        <dbReference type="ARBA" id="ARBA00004477"/>
    </source>
</evidence>
<keyword evidence="7 9" id="KW-1133">Transmembrane helix</keyword>
<dbReference type="Proteomes" id="UP000799441">
    <property type="component" value="Unassembled WGS sequence"/>
</dbReference>
<feature type="transmembrane region" description="Helical" evidence="9">
    <location>
        <begin position="53"/>
        <end position="74"/>
    </location>
</feature>
<evidence type="ECO:0000256" key="7">
    <source>
        <dbReference type="ARBA" id="ARBA00022989"/>
    </source>
</evidence>
<feature type="transmembrane region" description="Helical" evidence="9">
    <location>
        <begin position="247"/>
        <end position="267"/>
    </location>
</feature>
<dbReference type="Pfam" id="PF06423">
    <property type="entry name" value="GWT1"/>
    <property type="match status" value="1"/>
</dbReference>
<sequence>MDPEYKVTKEASVSYLNGGGKWEINHVTAVAPAAYLLWSVLQSRQNFFKSNSVPALLTDFLLQCGAILFATTIYSDAPQVLLGLIALPSVATLLQGTTEKEPAVAKPPRIPEVDGKTDGTVKGDEKEAEPELDPLPTKPFITAYRGAMMIITCTSILAVDFPVFPRRFAKTEEFGTSLMDLGVGSFVFASGIVSARQMLKEELNQSAPTFFARMKAALRHSLPLAVLGFIRLYSIKSLDYAEHVSEYGVHWNFFFTLALLSPAVALLQPVLRLVGSLNLLAFIIGIIYEINIYFIEGLDQYILLAPRVEGDWLSQNREGVFSFIGYLAIFICGMGAGQHALPRDKPWDLFATRPENVNPLFLLQAPPAAWFGLAKWTAIWFVISVWAFWRYGPDLYASRRMANLGYIIWVCGFNTAQLLLFSLIEKVNFPSLYFAKSKEEEESRITTATSKVLHAFNRNGLAVFLLANLLTGAINLKLKTWFMEDTEAMAVLIGYIAVVTGTAVALDHFDVSIKL</sequence>
<keyword evidence="8 9" id="KW-0472">Membrane</keyword>
<keyword evidence="9" id="KW-0256">Endoplasmic reticulum</keyword>
<dbReference type="AlphaFoldDB" id="A0A9P4Q5B1"/>
<protein>
    <recommendedName>
        <fullName evidence="9">GPI-anchored wall transfer protein</fullName>
        <ecNumber evidence="9">2.3.-.-</ecNumber>
    </recommendedName>
</protein>
<evidence type="ECO:0000256" key="1">
    <source>
        <dbReference type="ARBA" id="ARBA00002531"/>
    </source>
</evidence>
<feature type="compositionally biased region" description="Basic and acidic residues" evidence="10">
    <location>
        <begin position="101"/>
        <end position="125"/>
    </location>
</feature>
<evidence type="ECO:0000313" key="11">
    <source>
        <dbReference type="EMBL" id="KAF2719840.1"/>
    </source>
</evidence>
<dbReference type="PANTHER" id="PTHR20661:SF0">
    <property type="entry name" value="PHOSPHATIDYLINOSITOL-GLYCAN BIOSYNTHESIS CLASS W PROTEIN"/>
    <property type="match status" value="1"/>
</dbReference>
<dbReference type="GO" id="GO:0072659">
    <property type="term" value="P:protein localization to plasma membrane"/>
    <property type="evidence" value="ECO:0007669"/>
    <property type="project" value="TreeGrafter"/>
</dbReference>
<comment type="subcellular location">
    <subcellularLocation>
        <location evidence="2 9">Endoplasmic reticulum membrane</location>
        <topology evidence="2 9">Multi-pass membrane protein</topology>
    </subcellularLocation>
</comment>
<comment type="pathway">
    <text evidence="3 9">Glycolipid biosynthesis; glycosylphosphatidylinositol-anchor biosynthesis.</text>
</comment>
<evidence type="ECO:0000256" key="4">
    <source>
        <dbReference type="ARBA" id="ARBA00007559"/>
    </source>
</evidence>
<proteinExistence type="inferred from homology"/>
<reference evidence="11" key="1">
    <citation type="journal article" date="2020" name="Stud. Mycol.">
        <title>101 Dothideomycetes genomes: a test case for predicting lifestyles and emergence of pathogens.</title>
        <authorList>
            <person name="Haridas S."/>
            <person name="Albert R."/>
            <person name="Binder M."/>
            <person name="Bloem J."/>
            <person name="Labutti K."/>
            <person name="Salamov A."/>
            <person name="Andreopoulos B."/>
            <person name="Baker S."/>
            <person name="Barry K."/>
            <person name="Bills G."/>
            <person name="Bluhm B."/>
            <person name="Cannon C."/>
            <person name="Castanera R."/>
            <person name="Culley D."/>
            <person name="Daum C."/>
            <person name="Ezra D."/>
            <person name="Gonzalez J."/>
            <person name="Henrissat B."/>
            <person name="Kuo A."/>
            <person name="Liang C."/>
            <person name="Lipzen A."/>
            <person name="Lutzoni F."/>
            <person name="Magnuson J."/>
            <person name="Mondo S."/>
            <person name="Nolan M."/>
            <person name="Ohm R."/>
            <person name="Pangilinan J."/>
            <person name="Park H.-J."/>
            <person name="Ramirez L."/>
            <person name="Alfaro M."/>
            <person name="Sun H."/>
            <person name="Tritt A."/>
            <person name="Yoshinaga Y."/>
            <person name="Zwiers L.-H."/>
            <person name="Turgeon B."/>
            <person name="Goodwin S."/>
            <person name="Spatafora J."/>
            <person name="Crous P."/>
            <person name="Grigoriev I."/>
        </authorList>
    </citation>
    <scope>NUCLEOTIDE SEQUENCE</scope>
    <source>
        <strain evidence="11">CBS 116435</strain>
    </source>
</reference>
<accession>A0A9P4Q5B1</accession>
<comment type="function">
    <text evidence="1">Probable acetyltransferase, which acetylates the inositol ring of phosphatidylinositol during biosynthesis of GPI-anchor.</text>
</comment>
<comment type="function">
    <text evidence="9">A acetyltransferase, which acetylates the inositol ring of phosphatidylinositol during biosynthesis of GPI-anchor.</text>
</comment>
<dbReference type="GO" id="GO:0006506">
    <property type="term" value="P:GPI anchor biosynthetic process"/>
    <property type="evidence" value="ECO:0007669"/>
    <property type="project" value="UniProtKB-KW"/>
</dbReference>
<feature type="transmembrane region" description="Helical" evidence="9">
    <location>
        <begin position="459"/>
        <end position="476"/>
    </location>
</feature>
<keyword evidence="9" id="KW-0808">Transferase</keyword>
<gene>
    <name evidence="11" type="ORF">K431DRAFT_271852</name>
</gene>
<feature type="transmembrane region" description="Helical" evidence="9">
    <location>
        <begin position="143"/>
        <end position="164"/>
    </location>
</feature>
<dbReference type="EMBL" id="MU003806">
    <property type="protein sequence ID" value="KAF2719840.1"/>
    <property type="molecule type" value="Genomic_DNA"/>
</dbReference>
<evidence type="ECO:0000256" key="10">
    <source>
        <dbReference type="SAM" id="MobiDB-lite"/>
    </source>
</evidence>
<dbReference type="OrthoDB" id="15270at2759"/>
<evidence type="ECO:0000256" key="6">
    <source>
        <dbReference type="ARBA" id="ARBA00022692"/>
    </source>
</evidence>
<keyword evidence="6 9" id="KW-0812">Transmembrane</keyword>
<evidence type="ECO:0000256" key="3">
    <source>
        <dbReference type="ARBA" id="ARBA00004687"/>
    </source>
</evidence>
<dbReference type="EC" id="2.3.-.-" evidence="9"/>
<feature type="transmembrane region" description="Helical" evidence="9">
    <location>
        <begin position="488"/>
        <end position="506"/>
    </location>
</feature>
<dbReference type="GO" id="GO:0032216">
    <property type="term" value="F:glucosaminyl-phosphatidylinositol O-acyltransferase activity"/>
    <property type="evidence" value="ECO:0007669"/>
    <property type="project" value="TreeGrafter"/>
</dbReference>
<comment type="similarity">
    <text evidence="4 9">Belongs to the PIGW family.</text>
</comment>
<feature type="transmembrane region" description="Helical" evidence="9">
    <location>
        <begin position="319"/>
        <end position="341"/>
    </location>
</feature>
<evidence type="ECO:0000256" key="8">
    <source>
        <dbReference type="ARBA" id="ARBA00023136"/>
    </source>
</evidence>
<organism evidence="11 12">
    <name type="scientific">Polychaeton citri CBS 116435</name>
    <dbReference type="NCBI Taxonomy" id="1314669"/>
    <lineage>
        <taxon>Eukaryota</taxon>
        <taxon>Fungi</taxon>
        <taxon>Dikarya</taxon>
        <taxon>Ascomycota</taxon>
        <taxon>Pezizomycotina</taxon>
        <taxon>Dothideomycetes</taxon>
        <taxon>Dothideomycetidae</taxon>
        <taxon>Capnodiales</taxon>
        <taxon>Capnodiaceae</taxon>
        <taxon>Polychaeton</taxon>
    </lineage>
</organism>
<evidence type="ECO:0000256" key="5">
    <source>
        <dbReference type="ARBA" id="ARBA00022502"/>
    </source>
</evidence>
<dbReference type="PANTHER" id="PTHR20661">
    <property type="entry name" value="PHOSPHATIDYLINOSITOL-GLYCAN BIOSYNTHESIS CLASS W PROTEIN"/>
    <property type="match status" value="1"/>
</dbReference>
<comment type="caution">
    <text evidence="11">The sequence shown here is derived from an EMBL/GenBank/DDBJ whole genome shotgun (WGS) entry which is preliminary data.</text>
</comment>
<dbReference type="GO" id="GO:0005789">
    <property type="term" value="C:endoplasmic reticulum membrane"/>
    <property type="evidence" value="ECO:0007669"/>
    <property type="project" value="UniProtKB-SubCell"/>
</dbReference>
<evidence type="ECO:0000256" key="9">
    <source>
        <dbReference type="RuleBase" id="RU280819"/>
    </source>
</evidence>
<feature type="region of interest" description="Disordered" evidence="10">
    <location>
        <begin position="101"/>
        <end position="132"/>
    </location>
</feature>
<feature type="transmembrane region" description="Helical" evidence="9">
    <location>
        <begin position="401"/>
        <end position="424"/>
    </location>
</feature>
<feature type="transmembrane region" description="Helical" evidence="9">
    <location>
        <begin position="279"/>
        <end position="298"/>
    </location>
</feature>
<evidence type="ECO:0000313" key="12">
    <source>
        <dbReference type="Proteomes" id="UP000799441"/>
    </source>
</evidence>
<name>A0A9P4Q5B1_9PEZI</name>